<dbReference type="SUPFAM" id="SSF47203">
    <property type="entry name" value="Acyl-CoA dehydrogenase C-terminal domain-like"/>
    <property type="match status" value="1"/>
</dbReference>
<evidence type="ECO:0000259" key="6">
    <source>
        <dbReference type="Pfam" id="PF00441"/>
    </source>
</evidence>
<dbReference type="InterPro" id="IPR013786">
    <property type="entry name" value="AcylCoA_DH/ox_N"/>
</dbReference>
<proteinExistence type="inferred from homology"/>
<dbReference type="InterPro" id="IPR037069">
    <property type="entry name" value="AcylCoA_DH/ox_N_sf"/>
</dbReference>
<evidence type="ECO:0000256" key="4">
    <source>
        <dbReference type="ARBA" id="ARBA00022827"/>
    </source>
</evidence>
<evidence type="ECO:0000259" key="7">
    <source>
        <dbReference type="Pfam" id="PF02771"/>
    </source>
</evidence>
<reference evidence="8" key="3">
    <citation type="journal article" date="2022" name="BMC Genomics">
        <title>Comparative genome analysis of mycobacteria focusing on tRNA and non-coding RNA.</title>
        <authorList>
            <person name="Behra P.R.K."/>
            <person name="Pettersson B.M.F."/>
            <person name="Ramesh M."/>
            <person name="Das S."/>
            <person name="Dasgupta S."/>
            <person name="Kirsebom L.A."/>
        </authorList>
    </citation>
    <scope>NUCLEOTIDE SEQUENCE</scope>
    <source>
        <strain evidence="8">CCUG 55640</strain>
    </source>
</reference>
<dbReference type="GO" id="GO:0050660">
    <property type="term" value="F:flavin adenine dinucleotide binding"/>
    <property type="evidence" value="ECO:0007669"/>
    <property type="project" value="InterPro"/>
</dbReference>
<protein>
    <submittedName>
        <fullName evidence="9">Acyl-CoA dehydrogenase</fullName>
    </submittedName>
    <submittedName>
        <fullName evidence="8">Acyl-CoA/acyl-ACP dehydrogenase</fullName>
    </submittedName>
</protein>
<feature type="domain" description="Acyl-CoA dehydrogenase/oxidase C-terminal" evidence="6">
    <location>
        <begin position="237"/>
        <end position="368"/>
    </location>
</feature>
<dbReference type="Proteomes" id="UP001141650">
    <property type="component" value="Unassembled WGS sequence"/>
</dbReference>
<comment type="similarity">
    <text evidence="2">Belongs to the acyl-CoA dehydrogenase family.</text>
</comment>
<evidence type="ECO:0000313" key="8">
    <source>
        <dbReference type="EMBL" id="MCV7380842.1"/>
    </source>
</evidence>
<evidence type="ECO:0000313" key="9">
    <source>
        <dbReference type="EMBL" id="OQZ90503.1"/>
    </source>
</evidence>
<evidence type="ECO:0000256" key="2">
    <source>
        <dbReference type="ARBA" id="ARBA00009347"/>
    </source>
</evidence>
<evidence type="ECO:0000256" key="5">
    <source>
        <dbReference type="ARBA" id="ARBA00023002"/>
    </source>
</evidence>
<organism evidence="8 11">
    <name type="scientific">Mycobacterium alsense</name>
    <dbReference type="NCBI Taxonomy" id="324058"/>
    <lineage>
        <taxon>Bacteria</taxon>
        <taxon>Bacillati</taxon>
        <taxon>Actinomycetota</taxon>
        <taxon>Actinomycetes</taxon>
        <taxon>Mycobacteriales</taxon>
        <taxon>Mycobacteriaceae</taxon>
        <taxon>Mycobacterium</taxon>
    </lineage>
</organism>
<dbReference type="Proteomes" id="UP000192319">
    <property type="component" value="Unassembled WGS sequence"/>
</dbReference>
<sequence>MDFELSDEQRGLVDSSRSLLAAKAPLDVTRKIAEQGTGFDPELWRLGAELGWPALAIPEADGGLGQQLVDLALVAEEHGRSLAPTPFIPTVVVADAIVRSKIAGRPKILQSLAEGSATAAWAFAEPGQPWSAAGIRARAEAHPGGYVLNGVKATVQDADSAQWLLVDALLDGRAARFLVPTDSAGLRIERQRTLDVTRAYCDVTFAGVSVAGDALCAGEGSASAEIARSSHLNVVLACAELTGVGKRLLEMTLDYVAQRVQFGRPVGSYQAVKHKCANIRMWVQAATAATYYAAMAVDAQTADHARAVSVAKVCASESISRVAGEALQLHGGVGFTWEHDLHLYLRRARTNALLCGDATHHRELLCRSLEASVMP</sequence>
<dbReference type="SUPFAM" id="SSF56645">
    <property type="entry name" value="Acyl-CoA dehydrogenase NM domain-like"/>
    <property type="match status" value="1"/>
</dbReference>
<dbReference type="PANTHER" id="PTHR43884">
    <property type="entry name" value="ACYL-COA DEHYDROGENASE"/>
    <property type="match status" value="1"/>
</dbReference>
<dbReference type="InterPro" id="IPR009100">
    <property type="entry name" value="AcylCoA_DH/oxidase_NM_dom_sf"/>
</dbReference>
<keyword evidence="10" id="KW-1185">Reference proteome</keyword>
<evidence type="ECO:0000313" key="11">
    <source>
        <dbReference type="Proteomes" id="UP001141650"/>
    </source>
</evidence>
<dbReference type="InterPro" id="IPR009075">
    <property type="entry name" value="AcylCo_DH/oxidase_C"/>
</dbReference>
<reference evidence="8" key="2">
    <citation type="submission" date="2020-07" db="EMBL/GenBank/DDBJ databases">
        <authorList>
            <person name="Pettersson B.M.F."/>
            <person name="Behra P.R.K."/>
            <person name="Ramesh M."/>
            <person name="Das S."/>
            <person name="Dasgupta S."/>
            <person name="Kirsebom L.A."/>
        </authorList>
    </citation>
    <scope>NUCLEOTIDE SEQUENCE</scope>
    <source>
        <strain evidence="8">CCUG 55640</strain>
    </source>
</reference>
<gene>
    <name evidence="9" type="ORF">BST11_12160</name>
    <name evidence="8" type="ORF">H7K38_19620</name>
</gene>
<dbReference type="EMBL" id="JACKVH010000017">
    <property type="protein sequence ID" value="MCV7380842.1"/>
    <property type="molecule type" value="Genomic_DNA"/>
</dbReference>
<dbReference type="AlphaFoldDB" id="A0AA41XS70"/>
<keyword evidence="4" id="KW-0274">FAD</keyword>
<dbReference type="RefSeq" id="WP_083138212.1">
    <property type="nucleotide sequence ID" value="NZ_JACKVH010000017.1"/>
</dbReference>
<keyword evidence="3" id="KW-0285">Flavoprotein</keyword>
<accession>A0AA41XS70</accession>
<dbReference type="InterPro" id="IPR046373">
    <property type="entry name" value="Acyl-CoA_Oxase/DH_mid-dom_sf"/>
</dbReference>
<dbReference type="EMBL" id="MVHD01000017">
    <property type="protein sequence ID" value="OQZ90503.1"/>
    <property type="molecule type" value="Genomic_DNA"/>
</dbReference>
<dbReference type="Pfam" id="PF00441">
    <property type="entry name" value="Acyl-CoA_dh_1"/>
    <property type="match status" value="1"/>
</dbReference>
<evidence type="ECO:0000313" key="10">
    <source>
        <dbReference type="Proteomes" id="UP000192319"/>
    </source>
</evidence>
<feature type="domain" description="Acyl-CoA dehydrogenase/oxidase N-terminal" evidence="7">
    <location>
        <begin position="6"/>
        <end position="99"/>
    </location>
</feature>
<comment type="caution">
    <text evidence="8">The sequence shown here is derived from an EMBL/GenBank/DDBJ whole genome shotgun (WGS) entry which is preliminary data.</text>
</comment>
<comment type="cofactor">
    <cofactor evidence="1">
        <name>FAD</name>
        <dbReference type="ChEBI" id="CHEBI:57692"/>
    </cofactor>
</comment>
<reference evidence="9 10" key="1">
    <citation type="submission" date="2017-02" db="EMBL/GenBank/DDBJ databases">
        <title>The new phylogeny of genus Mycobacterium.</title>
        <authorList>
            <person name="Tortoli E."/>
            <person name="Trovato A."/>
            <person name="Cirillo D.M."/>
        </authorList>
    </citation>
    <scope>NUCLEOTIDE SEQUENCE [LARGE SCALE GENOMIC DNA]</scope>
    <source>
        <strain evidence="9 10">DSM 45230</strain>
    </source>
</reference>
<dbReference type="Gene3D" id="1.10.540.10">
    <property type="entry name" value="Acyl-CoA dehydrogenase/oxidase, N-terminal domain"/>
    <property type="match status" value="1"/>
</dbReference>
<evidence type="ECO:0000256" key="1">
    <source>
        <dbReference type="ARBA" id="ARBA00001974"/>
    </source>
</evidence>
<dbReference type="PANTHER" id="PTHR43884:SF20">
    <property type="entry name" value="ACYL-COA DEHYDROGENASE FADE28"/>
    <property type="match status" value="1"/>
</dbReference>
<dbReference type="GO" id="GO:0003995">
    <property type="term" value="F:acyl-CoA dehydrogenase activity"/>
    <property type="evidence" value="ECO:0007669"/>
    <property type="project" value="TreeGrafter"/>
</dbReference>
<dbReference type="CDD" id="cd00567">
    <property type="entry name" value="ACAD"/>
    <property type="match status" value="1"/>
</dbReference>
<evidence type="ECO:0000256" key="3">
    <source>
        <dbReference type="ARBA" id="ARBA00022630"/>
    </source>
</evidence>
<dbReference type="Gene3D" id="2.40.110.10">
    <property type="entry name" value="Butyryl-CoA Dehydrogenase, subunit A, domain 2"/>
    <property type="match status" value="1"/>
</dbReference>
<dbReference type="Gene3D" id="1.20.140.10">
    <property type="entry name" value="Butyryl-CoA Dehydrogenase, subunit A, domain 3"/>
    <property type="match status" value="1"/>
</dbReference>
<name>A0AA41XS70_9MYCO</name>
<keyword evidence="5" id="KW-0560">Oxidoreductase</keyword>
<dbReference type="Pfam" id="PF02771">
    <property type="entry name" value="Acyl-CoA_dh_N"/>
    <property type="match status" value="1"/>
</dbReference>
<dbReference type="InterPro" id="IPR036250">
    <property type="entry name" value="AcylCo_DH-like_C"/>
</dbReference>